<keyword evidence="5 10" id="KW-1133">Transmembrane helix</keyword>
<dbReference type="PANTHER" id="PTHR45621">
    <property type="entry name" value="OS01G0588500 PROTEIN-RELATED"/>
    <property type="match status" value="1"/>
</dbReference>
<dbReference type="EMBL" id="CM007378">
    <property type="protein sequence ID" value="OIV93388.1"/>
    <property type="molecule type" value="Genomic_DNA"/>
</dbReference>
<dbReference type="InterPro" id="IPR044766">
    <property type="entry name" value="NPSN/SNAP25-like_N_SNARE"/>
</dbReference>
<evidence type="ECO:0000256" key="6">
    <source>
        <dbReference type="ARBA" id="ARBA00023054"/>
    </source>
</evidence>
<dbReference type="FunFam" id="1.20.5.110:FF:000021">
    <property type="entry name" value="novel plant SNARE 11"/>
    <property type="match status" value="1"/>
</dbReference>
<dbReference type="GO" id="GO:0005524">
    <property type="term" value="F:ATP binding"/>
    <property type="evidence" value="ECO:0007669"/>
    <property type="project" value="InterPro"/>
</dbReference>
<dbReference type="SMART" id="SM00397">
    <property type="entry name" value="t_SNARE"/>
    <property type="match status" value="1"/>
</dbReference>
<evidence type="ECO:0000256" key="1">
    <source>
        <dbReference type="ARBA" id="ARBA00004211"/>
    </source>
</evidence>
<evidence type="ECO:0000313" key="14">
    <source>
        <dbReference type="Proteomes" id="UP000188354"/>
    </source>
</evidence>
<evidence type="ECO:0000256" key="9">
    <source>
        <dbReference type="SAM" id="MobiDB-lite"/>
    </source>
</evidence>
<organism evidence="13 14">
    <name type="scientific">Lupinus angustifolius</name>
    <name type="common">Narrow-leaved blue lupine</name>
    <dbReference type="NCBI Taxonomy" id="3871"/>
    <lineage>
        <taxon>Eukaryota</taxon>
        <taxon>Viridiplantae</taxon>
        <taxon>Streptophyta</taxon>
        <taxon>Embryophyta</taxon>
        <taxon>Tracheophyta</taxon>
        <taxon>Spermatophyta</taxon>
        <taxon>Magnoliopsida</taxon>
        <taxon>eudicotyledons</taxon>
        <taxon>Gunneridae</taxon>
        <taxon>Pentapetalae</taxon>
        <taxon>rosids</taxon>
        <taxon>fabids</taxon>
        <taxon>Fabales</taxon>
        <taxon>Fabaceae</taxon>
        <taxon>Papilionoideae</taxon>
        <taxon>50 kb inversion clade</taxon>
        <taxon>genistoids sensu lato</taxon>
        <taxon>core genistoids</taxon>
        <taxon>Genisteae</taxon>
        <taxon>Lupinus</taxon>
    </lineage>
</organism>
<dbReference type="Pfam" id="PF03908">
    <property type="entry name" value="Sec20"/>
    <property type="match status" value="1"/>
</dbReference>
<keyword evidence="7 10" id="KW-0472">Membrane</keyword>
<accession>A0A1J7GUV9</accession>
<evidence type="ECO:0000256" key="7">
    <source>
        <dbReference type="ARBA" id="ARBA00023136"/>
    </source>
</evidence>
<dbReference type="Proteomes" id="UP000188354">
    <property type="component" value="Chromosome LG18"/>
</dbReference>
<feature type="domain" description="T-SNARE coiled-coil homology" evidence="12">
    <location>
        <begin position="182"/>
        <end position="244"/>
    </location>
</feature>
<dbReference type="InterPro" id="IPR008271">
    <property type="entry name" value="Ser/Thr_kinase_AS"/>
</dbReference>
<keyword evidence="3 10" id="KW-0812">Transmembrane</keyword>
<evidence type="ECO:0000256" key="10">
    <source>
        <dbReference type="SAM" id="Phobius"/>
    </source>
</evidence>
<dbReference type="FunFam" id="1.10.510.10:FF:000095">
    <property type="entry name" value="protein STRUBBELIG-RECEPTOR FAMILY 8"/>
    <property type="match status" value="1"/>
</dbReference>
<evidence type="ECO:0000256" key="5">
    <source>
        <dbReference type="ARBA" id="ARBA00022989"/>
    </source>
</evidence>
<dbReference type="InterPro" id="IPR011009">
    <property type="entry name" value="Kinase-like_dom_sf"/>
</dbReference>
<dbReference type="InterPro" id="IPR056173">
    <property type="entry name" value="Sec20_C"/>
</dbReference>
<dbReference type="CDD" id="cd15861">
    <property type="entry name" value="SNARE_SNAP25N_23N_29N_SEC9N"/>
    <property type="match status" value="1"/>
</dbReference>
<keyword evidence="2" id="KW-0813">Transport</keyword>
<protein>
    <recommendedName>
        <fullName evidence="15">Protein kinase domain-containing protein</fullName>
    </recommendedName>
</protein>
<dbReference type="SUPFAM" id="SSF58038">
    <property type="entry name" value="SNARE fusion complex"/>
    <property type="match status" value="1"/>
</dbReference>
<name>A0A1J7GUV9_LUPAN</name>
<sequence length="540" mass="61358">MDQLLAISEVLAEIDGRVADNFRAISNGFQKYEKIKDSSRQSRLLEELTDKMRDSKRCHEKSFELSVQIILLFAFCVMNGDIVFENSVTYAWKTEEMLIKEFDKEIKAVEGNFDRETSKMLNEKKQSMIKELNSYVALKKQYATNIDNKRIELFEGSTEDYAEKNVLLASSMTNEQLMDRGNHMMDETDQAIERGKKVVQDTVNVGTEASAALKAQTEQMSKIVNELDSIHFSIKKASQLVKDVGRQVATDKCIMALLFLIVVGIVVVIVVKGHKEWLAEVQFLSIVNHPNLVKLLGYCSVDGERGIQLLLVYEFMPNRSLEDHLFNKAFPPLLWKTRLEIMLGAARGLAYLHEDLEIQVIYRDFKSSNVLLDMDFHPKLSDFGLAREGPQGDQTHVSTAVVGTHGYAAPEYIETGHLKVQSDMYSFGVVLYEILTGRRSLERNHPRGEQKLLDWVKQYPADTNRFSMIMDPCLRKQYSPGAARKIAKLADNCLKKIPEDRPSMNQIVETLKQALQYSDSSSSSQNPDDSSRSNVVRKGK</sequence>
<dbReference type="InterPro" id="IPR000727">
    <property type="entry name" value="T_SNARE_dom"/>
</dbReference>
<dbReference type="STRING" id="3871.A0A1J7GUV9"/>
<dbReference type="Gramene" id="OIV93388">
    <property type="protein sequence ID" value="OIV93388"/>
    <property type="gene ID" value="TanjilG_24108"/>
</dbReference>
<dbReference type="GO" id="GO:0005484">
    <property type="term" value="F:SNAP receptor activity"/>
    <property type="evidence" value="ECO:0007669"/>
    <property type="project" value="InterPro"/>
</dbReference>
<dbReference type="AlphaFoldDB" id="A0A1J7GUV9"/>
<feature type="region of interest" description="Disordered" evidence="9">
    <location>
        <begin position="515"/>
        <end position="540"/>
    </location>
</feature>
<keyword evidence="14" id="KW-1185">Reference proteome</keyword>
<dbReference type="Gene3D" id="3.30.200.20">
    <property type="entry name" value="Phosphorylase Kinase, domain 1"/>
    <property type="match status" value="1"/>
</dbReference>
<dbReference type="InterPro" id="IPR050823">
    <property type="entry name" value="Plant_Ser_Thr_Prot_Kinase"/>
</dbReference>
<feature type="compositionally biased region" description="Low complexity" evidence="9">
    <location>
        <begin position="518"/>
        <end position="528"/>
    </location>
</feature>
<feature type="domain" description="Protein kinase" evidence="11">
    <location>
        <begin position="199"/>
        <end position="515"/>
    </location>
</feature>
<dbReference type="GO" id="GO:0015031">
    <property type="term" value="P:protein transport"/>
    <property type="evidence" value="ECO:0007669"/>
    <property type="project" value="UniProtKB-KW"/>
</dbReference>
<keyword evidence="4" id="KW-0653">Protein transport</keyword>
<dbReference type="GO" id="GO:0031201">
    <property type="term" value="C:SNARE complex"/>
    <property type="evidence" value="ECO:0007669"/>
    <property type="project" value="InterPro"/>
</dbReference>
<dbReference type="InterPro" id="IPR000719">
    <property type="entry name" value="Prot_kinase_dom"/>
</dbReference>
<reference evidence="13 14" key="1">
    <citation type="journal article" date="2017" name="Plant Biotechnol. J.">
        <title>A comprehensive draft genome sequence for lupin (Lupinus angustifolius), an emerging health food: insights into plant-microbe interactions and legume evolution.</title>
        <authorList>
            <person name="Hane J.K."/>
            <person name="Ming Y."/>
            <person name="Kamphuis L.G."/>
            <person name="Nelson M.N."/>
            <person name="Garg G."/>
            <person name="Atkins C.A."/>
            <person name="Bayer P.E."/>
            <person name="Bravo A."/>
            <person name="Bringans S."/>
            <person name="Cannon S."/>
            <person name="Edwards D."/>
            <person name="Foley R."/>
            <person name="Gao L.L."/>
            <person name="Harrison M.J."/>
            <person name="Huang W."/>
            <person name="Hurgobin B."/>
            <person name="Li S."/>
            <person name="Liu C.W."/>
            <person name="McGrath A."/>
            <person name="Morahan G."/>
            <person name="Murray J."/>
            <person name="Weller J."/>
            <person name="Jian J."/>
            <person name="Singh K.B."/>
        </authorList>
    </citation>
    <scope>NUCLEOTIDE SEQUENCE [LARGE SCALE GENOMIC DNA]</scope>
    <source>
        <strain evidence="14">cv. Tanjil</strain>
        <tissue evidence="13">Whole plant</tissue>
    </source>
</reference>
<comment type="subcellular location">
    <subcellularLocation>
        <location evidence="1">Membrane</location>
        <topology evidence="1">Single-pass type IV membrane protein</topology>
    </subcellularLocation>
</comment>
<dbReference type="Gene3D" id="1.20.5.110">
    <property type="match status" value="1"/>
</dbReference>
<dbReference type="Pfam" id="PF00069">
    <property type="entry name" value="Pkinase"/>
    <property type="match status" value="1"/>
</dbReference>
<comment type="similarity">
    <text evidence="8">Belongs to the novel plant SNARE family.</text>
</comment>
<dbReference type="PROSITE" id="PS50011">
    <property type="entry name" value="PROTEIN_KINASE_DOM"/>
    <property type="match status" value="1"/>
</dbReference>
<dbReference type="Gene3D" id="1.10.510.10">
    <property type="entry name" value="Transferase(Phosphotransferase) domain 1"/>
    <property type="match status" value="1"/>
</dbReference>
<evidence type="ECO:0000256" key="2">
    <source>
        <dbReference type="ARBA" id="ARBA00022448"/>
    </source>
</evidence>
<evidence type="ECO:0000256" key="4">
    <source>
        <dbReference type="ARBA" id="ARBA00022927"/>
    </source>
</evidence>
<evidence type="ECO:0000259" key="11">
    <source>
        <dbReference type="PROSITE" id="PS50011"/>
    </source>
</evidence>
<proteinExistence type="inferred from homology"/>
<evidence type="ECO:0000259" key="12">
    <source>
        <dbReference type="PROSITE" id="PS50192"/>
    </source>
</evidence>
<dbReference type="PROSITE" id="PS00108">
    <property type="entry name" value="PROTEIN_KINASE_ST"/>
    <property type="match status" value="1"/>
</dbReference>
<evidence type="ECO:0008006" key="15">
    <source>
        <dbReference type="Google" id="ProtNLM"/>
    </source>
</evidence>
<feature type="transmembrane region" description="Helical" evidence="10">
    <location>
        <begin position="254"/>
        <end position="271"/>
    </location>
</feature>
<dbReference type="SUPFAM" id="SSF56112">
    <property type="entry name" value="Protein kinase-like (PK-like)"/>
    <property type="match status" value="1"/>
</dbReference>
<evidence type="ECO:0000256" key="3">
    <source>
        <dbReference type="ARBA" id="ARBA00022692"/>
    </source>
</evidence>
<evidence type="ECO:0000256" key="8">
    <source>
        <dbReference type="ARBA" id="ARBA00061068"/>
    </source>
</evidence>
<gene>
    <name evidence="13" type="ORF">TanjilG_24108</name>
</gene>
<dbReference type="GO" id="GO:0004672">
    <property type="term" value="F:protein kinase activity"/>
    <property type="evidence" value="ECO:0007669"/>
    <property type="project" value="InterPro"/>
</dbReference>
<dbReference type="PROSITE" id="PS50192">
    <property type="entry name" value="T_SNARE"/>
    <property type="match status" value="1"/>
</dbReference>
<keyword evidence="6" id="KW-0175">Coiled coil</keyword>
<evidence type="ECO:0000313" key="13">
    <source>
        <dbReference type="EMBL" id="OIV93388.1"/>
    </source>
</evidence>
<dbReference type="OMA" id="DSKRCHE"/>